<dbReference type="Ensembl" id="ENSUAMT00000022245.1">
    <property type="protein sequence ID" value="ENSUAMP00000019883.1"/>
    <property type="gene ID" value="ENSUAMG00000015723.1"/>
</dbReference>
<name>A0A452RLA1_URSAM</name>
<sequence length="174" mass="18341">MSRRKSEWTGFAITCSPCTATTPPRSCMRPSRSCSRMWGTPRWYMAGRVATSTSGCPCWMSRPNLSPPSPALQNHGVLGEPGAYSLRLPSPLALTRLPLLGTGSPLLPSVPGSASLPWPGLQSLVGRAFHRSPGLSFSCPVGRVVGDSFLGTTSLLSPPQPGFGFVSMVTGPNV</sequence>
<reference evidence="1" key="3">
    <citation type="submission" date="2025-09" db="UniProtKB">
        <authorList>
            <consortium name="Ensembl"/>
        </authorList>
    </citation>
    <scope>IDENTIFICATION</scope>
</reference>
<evidence type="ECO:0000313" key="2">
    <source>
        <dbReference type="Proteomes" id="UP000291022"/>
    </source>
</evidence>
<reference evidence="2" key="1">
    <citation type="submission" date="2016-06" db="EMBL/GenBank/DDBJ databases">
        <title>De novo assembly and RNA-Seq shows season-dependent expression and editing in black bear kidneys.</title>
        <authorList>
            <person name="Korstanje R."/>
            <person name="Srivastava A."/>
            <person name="Sarsani V.K."/>
            <person name="Sheehan S.M."/>
            <person name="Seger R.L."/>
            <person name="Barter M.E."/>
            <person name="Lindqvist C."/>
            <person name="Brody L.C."/>
            <person name="Mullikin J.C."/>
        </authorList>
    </citation>
    <scope>NUCLEOTIDE SEQUENCE [LARGE SCALE GENOMIC DNA]</scope>
</reference>
<organism evidence="1 2">
    <name type="scientific">Ursus americanus</name>
    <name type="common">American black bear</name>
    <name type="synonym">Euarctos americanus</name>
    <dbReference type="NCBI Taxonomy" id="9643"/>
    <lineage>
        <taxon>Eukaryota</taxon>
        <taxon>Metazoa</taxon>
        <taxon>Chordata</taxon>
        <taxon>Craniata</taxon>
        <taxon>Vertebrata</taxon>
        <taxon>Euteleostomi</taxon>
        <taxon>Mammalia</taxon>
        <taxon>Eutheria</taxon>
        <taxon>Laurasiatheria</taxon>
        <taxon>Carnivora</taxon>
        <taxon>Caniformia</taxon>
        <taxon>Ursidae</taxon>
        <taxon>Ursus</taxon>
    </lineage>
</organism>
<reference evidence="1" key="2">
    <citation type="submission" date="2025-08" db="UniProtKB">
        <authorList>
            <consortium name="Ensembl"/>
        </authorList>
    </citation>
    <scope>IDENTIFICATION</scope>
</reference>
<dbReference type="Proteomes" id="UP000291022">
    <property type="component" value="Unassembled WGS sequence"/>
</dbReference>
<keyword evidence="2" id="KW-1185">Reference proteome</keyword>
<protein>
    <submittedName>
        <fullName evidence="1">Uncharacterized protein</fullName>
    </submittedName>
</protein>
<dbReference type="InterPro" id="IPR041032">
    <property type="entry name" value="DUF5546"/>
</dbReference>
<dbReference type="AlphaFoldDB" id="A0A452RLA1"/>
<dbReference type="GeneTree" id="ENSGT00390000011871"/>
<evidence type="ECO:0000313" key="1">
    <source>
        <dbReference type="Ensembl" id="ENSUAMP00000019883.1"/>
    </source>
</evidence>
<dbReference type="Pfam" id="PF17700">
    <property type="entry name" value="DUF5546"/>
    <property type="match status" value="1"/>
</dbReference>
<proteinExistence type="predicted"/>
<accession>A0A452RLA1</accession>